<evidence type="ECO:0000313" key="3">
    <source>
        <dbReference type="EMBL" id="WZW97561.1"/>
    </source>
</evidence>
<dbReference type="InterPro" id="IPR013094">
    <property type="entry name" value="AB_hydrolase_3"/>
</dbReference>
<dbReference type="PANTHER" id="PTHR48081">
    <property type="entry name" value="AB HYDROLASE SUPERFAMILY PROTEIN C4A8.06C"/>
    <property type="match status" value="1"/>
</dbReference>
<sequence length="326" mass="34044">MDAPTSPTATTTPTGAWAPIYAERLHHIEGLAQPIDWANPPAGLVAWNAPFGEPEPTDAVAEDRTVEGPHGPVPLRIYRPSSGDASGVGLVWFHEGAFLGGDLDMPEADLASRGLVTRTGGVVVSVDYRLCQGGVHHPVPHDDCWAAWSWTHAHAAELGIDPARLAVGGTSAGGNLAAGVALRSITEDPRPAQALLVYPVAHAPLPQPSAELAACIAQMPPVLTFTNETDAINENYLGGPSATHAVPLAFPGHADDLAGYPRTYIENCEFDDLRASGERFGRQLAEAGVDVTVVTAAGVPHGHLNAIGSPLTHASLDRLANRLTDA</sequence>
<reference evidence="3 4" key="1">
    <citation type="journal article" date="2023" name="Environ Microbiome">
        <title>A coral-associated actinobacterium mitigates coral bleaching under heat stress.</title>
        <authorList>
            <person name="Li J."/>
            <person name="Zou Y."/>
            <person name="Li Q."/>
            <person name="Zhang J."/>
            <person name="Bourne D.G."/>
            <person name="Lyu Y."/>
            <person name="Liu C."/>
            <person name="Zhang S."/>
        </authorList>
    </citation>
    <scope>NUCLEOTIDE SEQUENCE [LARGE SCALE GENOMIC DNA]</scope>
    <source>
        <strain evidence="3 4">SCSIO 13291</strain>
    </source>
</reference>
<dbReference type="InterPro" id="IPR050300">
    <property type="entry name" value="GDXG_lipolytic_enzyme"/>
</dbReference>
<name>A0ABZ3C4U7_9ACTN</name>
<dbReference type="Gene3D" id="3.40.50.1820">
    <property type="entry name" value="alpha/beta hydrolase"/>
    <property type="match status" value="1"/>
</dbReference>
<gene>
    <name evidence="3" type="ORF">PCC79_11690</name>
</gene>
<feature type="domain" description="Alpha/beta hydrolase fold-3" evidence="2">
    <location>
        <begin position="90"/>
        <end position="303"/>
    </location>
</feature>
<keyword evidence="4" id="KW-1185">Reference proteome</keyword>
<organism evidence="3 4">
    <name type="scientific">Propioniciclava soli</name>
    <dbReference type="NCBI Taxonomy" id="2775081"/>
    <lineage>
        <taxon>Bacteria</taxon>
        <taxon>Bacillati</taxon>
        <taxon>Actinomycetota</taxon>
        <taxon>Actinomycetes</taxon>
        <taxon>Propionibacteriales</taxon>
        <taxon>Propionibacteriaceae</taxon>
        <taxon>Propioniciclava</taxon>
    </lineage>
</organism>
<dbReference type="PANTHER" id="PTHR48081:SF8">
    <property type="entry name" value="ALPHA_BETA HYDROLASE FOLD-3 DOMAIN-CONTAINING PROTEIN-RELATED"/>
    <property type="match status" value="1"/>
</dbReference>
<dbReference type="RefSeq" id="WP_342371919.1">
    <property type="nucleotide sequence ID" value="NZ_CP115965.1"/>
</dbReference>
<evidence type="ECO:0000256" key="1">
    <source>
        <dbReference type="ARBA" id="ARBA00022801"/>
    </source>
</evidence>
<keyword evidence="1 3" id="KW-0378">Hydrolase</keyword>
<evidence type="ECO:0000313" key="4">
    <source>
        <dbReference type="Proteomes" id="UP001434337"/>
    </source>
</evidence>
<accession>A0ABZ3C4U7</accession>
<evidence type="ECO:0000259" key="2">
    <source>
        <dbReference type="Pfam" id="PF07859"/>
    </source>
</evidence>
<dbReference type="GO" id="GO:0016787">
    <property type="term" value="F:hydrolase activity"/>
    <property type="evidence" value="ECO:0007669"/>
    <property type="project" value="UniProtKB-KW"/>
</dbReference>
<dbReference type="EMBL" id="CP115965">
    <property type="protein sequence ID" value="WZW97561.1"/>
    <property type="molecule type" value="Genomic_DNA"/>
</dbReference>
<protein>
    <submittedName>
        <fullName evidence="3">Alpha/beta hydrolase</fullName>
    </submittedName>
</protein>
<dbReference type="InterPro" id="IPR029058">
    <property type="entry name" value="AB_hydrolase_fold"/>
</dbReference>
<dbReference type="SUPFAM" id="SSF53474">
    <property type="entry name" value="alpha/beta-Hydrolases"/>
    <property type="match status" value="1"/>
</dbReference>
<proteinExistence type="predicted"/>
<dbReference type="Pfam" id="PF07859">
    <property type="entry name" value="Abhydrolase_3"/>
    <property type="match status" value="1"/>
</dbReference>
<dbReference type="Proteomes" id="UP001434337">
    <property type="component" value="Chromosome"/>
</dbReference>